<reference evidence="1" key="1">
    <citation type="journal article" date="2020" name="Phytopathology">
        <title>Genome Sequence Resources of Colletotrichum truncatum, C. plurivorum, C. musicola, and C. sojae: Four Species Pathogenic to Soybean (Glycine max).</title>
        <authorList>
            <person name="Rogerio F."/>
            <person name="Boufleur T.R."/>
            <person name="Ciampi-Guillardi M."/>
            <person name="Sukno S.A."/>
            <person name="Thon M.R."/>
            <person name="Massola Junior N.S."/>
            <person name="Baroncelli R."/>
        </authorList>
    </citation>
    <scope>NUCLEOTIDE SEQUENCE</scope>
    <source>
        <strain evidence="1">LFN00145</strain>
    </source>
</reference>
<dbReference type="AlphaFoldDB" id="A0A8H6N8V3"/>
<name>A0A8H6N8V3_9PEZI</name>
<protein>
    <submittedName>
        <fullName evidence="1">Uncharacterized protein</fullName>
    </submittedName>
</protein>
<proteinExistence type="predicted"/>
<keyword evidence="2" id="KW-1185">Reference proteome</keyword>
<organism evidence="1 2">
    <name type="scientific">Colletotrichum plurivorum</name>
    <dbReference type="NCBI Taxonomy" id="2175906"/>
    <lineage>
        <taxon>Eukaryota</taxon>
        <taxon>Fungi</taxon>
        <taxon>Dikarya</taxon>
        <taxon>Ascomycota</taxon>
        <taxon>Pezizomycotina</taxon>
        <taxon>Sordariomycetes</taxon>
        <taxon>Hypocreomycetidae</taxon>
        <taxon>Glomerellales</taxon>
        <taxon>Glomerellaceae</taxon>
        <taxon>Colletotrichum</taxon>
        <taxon>Colletotrichum orchidearum species complex</taxon>
    </lineage>
</organism>
<sequence>MHLFNGPGRQKSPLLHQPPGLCATRGSSLVGLLAANPPQRQAGSPCSFFGILAFFGASISGETLRSSVFGVAIYTAPHDPGTQSPCFRRIESLVFLQVCSQQVENGHLLQLGPDGIPSGDYWRSGKECLSLIQTEPSRPHPWLAHISIWLESVQHALSNRHHLKDKTLATLLALAGAANGGSLPPGDRRETWGPKNNEVQLVSRLAATARRPTPADGTGSKTPLLALTFDSTACPFAAPKTEQPPLA</sequence>
<comment type="caution">
    <text evidence="1">The sequence shown here is derived from an EMBL/GenBank/DDBJ whole genome shotgun (WGS) entry which is preliminary data.</text>
</comment>
<evidence type="ECO:0000313" key="2">
    <source>
        <dbReference type="Proteomes" id="UP000654918"/>
    </source>
</evidence>
<dbReference type="EMBL" id="WIGO01000189">
    <property type="protein sequence ID" value="KAF6824642.1"/>
    <property type="molecule type" value="Genomic_DNA"/>
</dbReference>
<dbReference type="Proteomes" id="UP000654918">
    <property type="component" value="Unassembled WGS sequence"/>
</dbReference>
<gene>
    <name evidence="1" type="ORF">CPLU01_10742</name>
</gene>
<evidence type="ECO:0000313" key="1">
    <source>
        <dbReference type="EMBL" id="KAF6824642.1"/>
    </source>
</evidence>
<accession>A0A8H6N8V3</accession>